<evidence type="ECO:0000256" key="3">
    <source>
        <dbReference type="ARBA" id="ARBA00022801"/>
    </source>
</evidence>
<feature type="domain" description="Serine/threonine specific protein phosphatases" evidence="6">
    <location>
        <begin position="107"/>
        <end position="112"/>
    </location>
</feature>
<dbReference type="Pfam" id="PF00149">
    <property type="entry name" value="Metallophos"/>
    <property type="match status" value="1"/>
</dbReference>
<dbReference type="GO" id="GO:0004722">
    <property type="term" value="F:protein serine/threonine phosphatase activity"/>
    <property type="evidence" value="ECO:0007669"/>
    <property type="project" value="UniProtKB-EC"/>
</dbReference>
<evidence type="ECO:0000313" key="7">
    <source>
        <dbReference type="EMBL" id="CAH1389888.1"/>
    </source>
</evidence>
<keyword evidence="2" id="KW-0479">Metal-binding</keyword>
<dbReference type="EC" id="3.1.3.16" evidence="5"/>
<dbReference type="EMBL" id="OV725077">
    <property type="protein sequence ID" value="CAH1389888.1"/>
    <property type="molecule type" value="Genomic_DNA"/>
</dbReference>
<keyword evidence="8" id="KW-1185">Reference proteome</keyword>
<comment type="cofactor">
    <cofactor evidence="1">
        <name>Mn(2+)</name>
        <dbReference type="ChEBI" id="CHEBI:29035"/>
    </cofactor>
</comment>
<dbReference type="PRINTS" id="PR00114">
    <property type="entry name" value="STPHPHTASE"/>
</dbReference>
<dbReference type="AlphaFoldDB" id="A0A9P0E4V8"/>
<sequence length="304" mass="35181">MNLPHYIERLSRQDKLMEHEVKLVCDKIIDIYSNEKNIIQLTTPLTVAGDIHGQLPDLLELFSVAGEMPWTTFLFLGDYVDRGYHSVETYLLLLCLKVSYPQRITLLRGNHESEEITQVYGFYDECLHKYGNILVWKYCLNTFNILPIGAVIDNRLMCVHGGLSPDLIKVDEIYKIERNMDVPHDGIFCDILWSDPDDQRKGWNVSPRGAGYLYGPDVVDKFRHDNNLDYIIRAHQLVLEGYKWHFKNTVLTVWSAPNYCYRCGNVASVLELSENRSTNFIVFDAAPTAFRTTIHNPNPPEYFI</sequence>
<dbReference type="Gene3D" id="3.60.21.10">
    <property type="match status" value="1"/>
</dbReference>
<accession>A0A9P0E4V8</accession>
<gene>
    <name evidence="7" type="ORF">NEZAVI_LOCUS1182</name>
</gene>
<dbReference type="InterPro" id="IPR004843">
    <property type="entry name" value="Calcineurin-like_PHP"/>
</dbReference>
<protein>
    <recommendedName>
        <fullName evidence="5">Serine/threonine-protein phosphatase</fullName>
        <ecNumber evidence="5">3.1.3.16</ecNumber>
    </recommendedName>
</protein>
<evidence type="ECO:0000259" key="6">
    <source>
        <dbReference type="PROSITE" id="PS00125"/>
    </source>
</evidence>
<dbReference type="CDD" id="cd07415">
    <property type="entry name" value="MPP_PP2A_PP4_PP6"/>
    <property type="match status" value="1"/>
</dbReference>
<comment type="catalytic activity">
    <reaction evidence="5">
        <text>O-phospho-L-threonyl-[protein] + H2O = L-threonyl-[protein] + phosphate</text>
        <dbReference type="Rhea" id="RHEA:47004"/>
        <dbReference type="Rhea" id="RHEA-COMP:11060"/>
        <dbReference type="Rhea" id="RHEA-COMP:11605"/>
        <dbReference type="ChEBI" id="CHEBI:15377"/>
        <dbReference type="ChEBI" id="CHEBI:30013"/>
        <dbReference type="ChEBI" id="CHEBI:43474"/>
        <dbReference type="ChEBI" id="CHEBI:61977"/>
        <dbReference type="EC" id="3.1.3.16"/>
    </reaction>
</comment>
<keyword evidence="3 5" id="KW-0378">Hydrolase</keyword>
<dbReference type="OrthoDB" id="1930084at2759"/>
<dbReference type="Proteomes" id="UP001152798">
    <property type="component" value="Chromosome 1"/>
</dbReference>
<organism evidence="7 8">
    <name type="scientific">Nezara viridula</name>
    <name type="common">Southern green stink bug</name>
    <name type="synonym">Cimex viridulus</name>
    <dbReference type="NCBI Taxonomy" id="85310"/>
    <lineage>
        <taxon>Eukaryota</taxon>
        <taxon>Metazoa</taxon>
        <taxon>Ecdysozoa</taxon>
        <taxon>Arthropoda</taxon>
        <taxon>Hexapoda</taxon>
        <taxon>Insecta</taxon>
        <taxon>Pterygota</taxon>
        <taxon>Neoptera</taxon>
        <taxon>Paraneoptera</taxon>
        <taxon>Hemiptera</taxon>
        <taxon>Heteroptera</taxon>
        <taxon>Panheteroptera</taxon>
        <taxon>Pentatomomorpha</taxon>
        <taxon>Pentatomoidea</taxon>
        <taxon>Pentatomidae</taxon>
        <taxon>Pentatominae</taxon>
        <taxon>Nezara</taxon>
    </lineage>
</organism>
<dbReference type="InterPro" id="IPR029052">
    <property type="entry name" value="Metallo-depent_PP-like"/>
</dbReference>
<proteinExistence type="inferred from homology"/>
<dbReference type="InterPro" id="IPR006186">
    <property type="entry name" value="Ser/Thr-sp_prot-phosphatase"/>
</dbReference>
<dbReference type="PANTHER" id="PTHR45619">
    <property type="entry name" value="SERINE/THREONINE-PROTEIN PHOSPHATASE PP2A-RELATED"/>
    <property type="match status" value="1"/>
</dbReference>
<comment type="similarity">
    <text evidence="5">Belongs to the PPP phosphatase family.</text>
</comment>
<dbReference type="PROSITE" id="PS00125">
    <property type="entry name" value="SER_THR_PHOSPHATASE"/>
    <property type="match status" value="1"/>
</dbReference>
<name>A0A9P0E4V8_NEZVI</name>
<dbReference type="SMART" id="SM00156">
    <property type="entry name" value="PP2Ac"/>
    <property type="match status" value="1"/>
</dbReference>
<keyword evidence="4" id="KW-0464">Manganese</keyword>
<evidence type="ECO:0000256" key="2">
    <source>
        <dbReference type="ARBA" id="ARBA00022723"/>
    </source>
</evidence>
<evidence type="ECO:0000256" key="5">
    <source>
        <dbReference type="RuleBase" id="RU004273"/>
    </source>
</evidence>
<dbReference type="GO" id="GO:0046872">
    <property type="term" value="F:metal ion binding"/>
    <property type="evidence" value="ECO:0007669"/>
    <property type="project" value="UniProtKB-KW"/>
</dbReference>
<dbReference type="SUPFAM" id="SSF56300">
    <property type="entry name" value="Metallo-dependent phosphatases"/>
    <property type="match status" value="1"/>
</dbReference>
<evidence type="ECO:0000313" key="8">
    <source>
        <dbReference type="Proteomes" id="UP001152798"/>
    </source>
</evidence>
<evidence type="ECO:0000256" key="1">
    <source>
        <dbReference type="ARBA" id="ARBA00001936"/>
    </source>
</evidence>
<evidence type="ECO:0000256" key="4">
    <source>
        <dbReference type="ARBA" id="ARBA00023211"/>
    </source>
</evidence>
<reference evidence="7" key="1">
    <citation type="submission" date="2022-01" db="EMBL/GenBank/DDBJ databases">
        <authorList>
            <person name="King R."/>
        </authorList>
    </citation>
    <scope>NUCLEOTIDE SEQUENCE</scope>
</reference>
<dbReference type="InterPro" id="IPR047129">
    <property type="entry name" value="PPA2-like"/>
</dbReference>